<dbReference type="PANTHER" id="PTHR23227:SF67">
    <property type="entry name" value="CRANIOFACIAL DEVELOPMENT PROTEIN 2-LIKE"/>
    <property type="match status" value="1"/>
</dbReference>
<dbReference type="PANTHER" id="PTHR23227">
    <property type="entry name" value="BUCENTAUR RELATED"/>
    <property type="match status" value="1"/>
</dbReference>
<dbReference type="GeneID" id="20205559"/>
<dbReference type="InterPro" id="IPR036691">
    <property type="entry name" value="Endo/exonu/phosph_ase_sf"/>
</dbReference>
<sequence length="317" mass="35297">MWYGKFYCKDILCEVLPQLKIAEELCINKDNKYNVKNIQKPLMLGCTGRGASPGTFDPKARCTAYNSALLGTRSTAIALPRLLPEKTRGVAENRASPPGISDLALQILDAQRRSSTCWKGKGLTSVLCRKQDGNQMVSLSLRLTSCSGMAKRQPKMEWESSELKCTEGDSNQLTPNADQTQNGKQVLTVFSAYAPETGESEDAKNDFWNTLSDTVRKTPSSEIPLICGDLNGHVGDKANGFHGVHEGFGYGPQNEDGVRILEFAESHELSLLNTYLKKRAEHLITYVWWNFKGVTFLSFYQITQQLIRKSTVVSWTN</sequence>
<reference evidence="2" key="3">
    <citation type="submission" date="2015-06" db="UniProtKB">
        <authorList>
            <consortium name="EnsemblMetazoa"/>
        </authorList>
    </citation>
    <scope>IDENTIFICATION</scope>
</reference>
<evidence type="ECO:0000313" key="1">
    <source>
        <dbReference type="EMBL" id="ESO00417.1"/>
    </source>
</evidence>
<dbReference type="RefSeq" id="XP_009021467.1">
    <property type="nucleotide sequence ID" value="XM_009023219.1"/>
</dbReference>
<evidence type="ECO:0000313" key="2">
    <source>
        <dbReference type="EnsemblMetazoa" id="HelroP175838"/>
    </source>
</evidence>
<name>T1F9R0_HELRO</name>
<dbReference type="Proteomes" id="UP000015101">
    <property type="component" value="Unassembled WGS sequence"/>
</dbReference>
<dbReference type="EnsemblMetazoa" id="HelroT175838">
    <property type="protein sequence ID" value="HelroP175838"/>
    <property type="gene ID" value="HelroG175838"/>
</dbReference>
<accession>T1F9R0</accession>
<dbReference type="AlphaFoldDB" id="T1F9R0"/>
<evidence type="ECO:0000313" key="3">
    <source>
        <dbReference type="Proteomes" id="UP000015101"/>
    </source>
</evidence>
<proteinExistence type="predicted"/>
<dbReference type="Gene3D" id="3.60.10.10">
    <property type="entry name" value="Endonuclease/exonuclease/phosphatase"/>
    <property type="match status" value="1"/>
</dbReference>
<dbReference type="CTD" id="20205559"/>
<organism evidence="2 3">
    <name type="scientific">Helobdella robusta</name>
    <name type="common">Californian leech</name>
    <dbReference type="NCBI Taxonomy" id="6412"/>
    <lineage>
        <taxon>Eukaryota</taxon>
        <taxon>Metazoa</taxon>
        <taxon>Spiralia</taxon>
        <taxon>Lophotrochozoa</taxon>
        <taxon>Annelida</taxon>
        <taxon>Clitellata</taxon>
        <taxon>Hirudinea</taxon>
        <taxon>Rhynchobdellida</taxon>
        <taxon>Glossiphoniidae</taxon>
        <taxon>Helobdella</taxon>
    </lineage>
</organism>
<dbReference type="KEGG" id="hro:HELRODRAFT_175838"/>
<dbReference type="EMBL" id="AMQM01005450">
    <property type="status" value="NOT_ANNOTATED_CDS"/>
    <property type="molecule type" value="Genomic_DNA"/>
</dbReference>
<reference evidence="1 3" key="2">
    <citation type="journal article" date="2013" name="Nature">
        <title>Insights into bilaterian evolution from three spiralian genomes.</title>
        <authorList>
            <person name="Simakov O."/>
            <person name="Marletaz F."/>
            <person name="Cho S.J."/>
            <person name="Edsinger-Gonzales E."/>
            <person name="Havlak P."/>
            <person name="Hellsten U."/>
            <person name="Kuo D.H."/>
            <person name="Larsson T."/>
            <person name="Lv J."/>
            <person name="Arendt D."/>
            <person name="Savage R."/>
            <person name="Osoegawa K."/>
            <person name="de Jong P."/>
            <person name="Grimwood J."/>
            <person name="Chapman J.A."/>
            <person name="Shapiro H."/>
            <person name="Aerts A."/>
            <person name="Otillar R.P."/>
            <person name="Terry A.Y."/>
            <person name="Boore J.L."/>
            <person name="Grigoriev I.V."/>
            <person name="Lindberg D.R."/>
            <person name="Seaver E.C."/>
            <person name="Weisblat D.A."/>
            <person name="Putnam N.H."/>
            <person name="Rokhsar D.S."/>
        </authorList>
    </citation>
    <scope>NUCLEOTIDE SEQUENCE</scope>
</reference>
<dbReference type="InterPro" id="IPR027124">
    <property type="entry name" value="Swc5/CFDP1/2"/>
</dbReference>
<dbReference type="HOGENOM" id="CLU_877934_0_0_1"/>
<dbReference type="InParanoid" id="T1F9R0"/>
<dbReference type="SUPFAM" id="SSF56219">
    <property type="entry name" value="DNase I-like"/>
    <property type="match status" value="1"/>
</dbReference>
<keyword evidence="3" id="KW-1185">Reference proteome</keyword>
<dbReference type="EMBL" id="KB096945">
    <property type="protein sequence ID" value="ESO00417.1"/>
    <property type="molecule type" value="Genomic_DNA"/>
</dbReference>
<dbReference type="STRING" id="6412.T1F9R0"/>
<dbReference type="OrthoDB" id="6146826at2759"/>
<evidence type="ECO:0008006" key="4">
    <source>
        <dbReference type="Google" id="ProtNLM"/>
    </source>
</evidence>
<reference evidence="3" key="1">
    <citation type="submission" date="2012-12" db="EMBL/GenBank/DDBJ databases">
        <authorList>
            <person name="Hellsten U."/>
            <person name="Grimwood J."/>
            <person name="Chapman J.A."/>
            <person name="Shapiro H."/>
            <person name="Aerts A."/>
            <person name="Otillar R.P."/>
            <person name="Terry A.Y."/>
            <person name="Boore J.L."/>
            <person name="Simakov O."/>
            <person name="Marletaz F."/>
            <person name="Cho S.-J."/>
            <person name="Edsinger-Gonzales E."/>
            <person name="Havlak P."/>
            <person name="Kuo D.-H."/>
            <person name="Larsson T."/>
            <person name="Lv J."/>
            <person name="Arendt D."/>
            <person name="Savage R."/>
            <person name="Osoegawa K."/>
            <person name="de Jong P."/>
            <person name="Lindberg D.R."/>
            <person name="Seaver E.C."/>
            <person name="Weisblat D.A."/>
            <person name="Putnam N.H."/>
            <person name="Grigoriev I.V."/>
            <person name="Rokhsar D.S."/>
        </authorList>
    </citation>
    <scope>NUCLEOTIDE SEQUENCE</scope>
</reference>
<gene>
    <name evidence="2" type="primary">20205559</name>
    <name evidence="1" type="ORF">HELRODRAFT_175838</name>
</gene>
<protein>
    <recommendedName>
        <fullName evidence="4">Endonuclease/exonuclease/phosphatase domain-containing protein</fullName>
    </recommendedName>
</protein>